<comment type="caution">
    <text evidence="1">The sequence shown here is derived from an EMBL/GenBank/DDBJ whole genome shotgun (WGS) entry which is preliminary data.</text>
</comment>
<proteinExistence type="predicted"/>
<protein>
    <submittedName>
        <fullName evidence="1">Uncharacterized protein</fullName>
    </submittedName>
</protein>
<name>A0AAN8MSS6_9PEZI</name>
<accession>A0AAN8MSS6</accession>
<reference evidence="1 2" key="1">
    <citation type="submission" date="2019-10" db="EMBL/GenBank/DDBJ databases">
        <authorList>
            <person name="Palmer J.M."/>
        </authorList>
    </citation>
    <scope>NUCLEOTIDE SEQUENCE [LARGE SCALE GENOMIC DNA]</scope>
    <source>
        <strain evidence="1 2">TWF718</strain>
    </source>
</reference>
<keyword evidence="2" id="KW-1185">Reference proteome</keyword>
<dbReference type="Proteomes" id="UP001313282">
    <property type="component" value="Unassembled WGS sequence"/>
</dbReference>
<dbReference type="AlphaFoldDB" id="A0AAN8MSS6"/>
<sequence length="50" mass="5812">MEDVDPTIAKQYIEKLTKKGVEATEAHDRAALAWQIIEEGMQIKKRKRKD</sequence>
<evidence type="ECO:0000313" key="2">
    <source>
        <dbReference type="Proteomes" id="UP001313282"/>
    </source>
</evidence>
<organism evidence="1 2">
    <name type="scientific">Orbilia javanica</name>
    <dbReference type="NCBI Taxonomy" id="47235"/>
    <lineage>
        <taxon>Eukaryota</taxon>
        <taxon>Fungi</taxon>
        <taxon>Dikarya</taxon>
        <taxon>Ascomycota</taxon>
        <taxon>Pezizomycotina</taxon>
        <taxon>Orbiliomycetes</taxon>
        <taxon>Orbiliales</taxon>
        <taxon>Orbiliaceae</taxon>
        <taxon>Orbilia</taxon>
    </lineage>
</organism>
<gene>
    <name evidence="1" type="ORF">TWF718_010842</name>
</gene>
<evidence type="ECO:0000313" key="1">
    <source>
        <dbReference type="EMBL" id="KAK6333018.1"/>
    </source>
</evidence>
<dbReference type="EMBL" id="JAVHNR010000009">
    <property type="protein sequence ID" value="KAK6333018.1"/>
    <property type="molecule type" value="Genomic_DNA"/>
</dbReference>